<keyword evidence="3" id="KW-1185">Reference proteome</keyword>
<dbReference type="GO" id="GO:0005694">
    <property type="term" value="C:chromosome"/>
    <property type="evidence" value="ECO:0007669"/>
    <property type="project" value="TreeGrafter"/>
</dbReference>
<sequence length="300" mass="33912">MRRRRERVCEAKKQQRDREMAQFVPEMEQMLVEMNRIFEILVPTLDAFEVADELESPSSTTISNAVVNDEDNTKESADQIAFENEEFSEVGDGTGEIEWEGVAPAAAAAATSMSEDTRDDDAKDVEWEDVTVDGDSDSGDHTREEEETDSVVGDQMDINDIVQAYGLGSSSYRLTVEVPKRVCEESADNDVLFRNLEDNALRMRKRFLPLLDDWEQHSTLPGSATVRSSTARSQREVLQQICDLHDRMTRALLKWEDLVQGTRDTKDGKELTSAVVTLPVEAYECDQLPAKRRRKSSNSH</sequence>
<dbReference type="GO" id="GO:0009411">
    <property type="term" value="P:response to UV"/>
    <property type="evidence" value="ECO:0007669"/>
    <property type="project" value="InterPro"/>
</dbReference>
<dbReference type="InterPro" id="IPR018610">
    <property type="entry name" value="UVSSA"/>
</dbReference>
<dbReference type="PANTHER" id="PTHR28670:SF1">
    <property type="entry name" value="UV-STIMULATED SCAFFOLD PROTEIN A"/>
    <property type="match status" value="1"/>
</dbReference>
<protein>
    <submittedName>
        <fullName evidence="2">Uncharacterized protein</fullName>
    </submittedName>
</protein>
<comment type="caution">
    <text evidence="2">The sequence shown here is derived from an EMBL/GenBank/DDBJ whole genome shotgun (WGS) entry which is preliminary data.</text>
</comment>
<proteinExistence type="predicted"/>
<feature type="compositionally biased region" description="Acidic residues" evidence="1">
    <location>
        <begin position="126"/>
        <end position="137"/>
    </location>
</feature>
<accession>A0A8T1X5F1</accession>
<dbReference type="PANTHER" id="PTHR28670">
    <property type="entry name" value="UV-STIMULATED SCAFFOLD PROTEIN A"/>
    <property type="match status" value="1"/>
</dbReference>
<dbReference type="GO" id="GO:0006283">
    <property type="term" value="P:transcription-coupled nucleotide-excision repair"/>
    <property type="evidence" value="ECO:0007669"/>
    <property type="project" value="TreeGrafter"/>
</dbReference>
<dbReference type="OrthoDB" id="5594015at2759"/>
<evidence type="ECO:0000313" key="2">
    <source>
        <dbReference type="EMBL" id="KAG7399608.1"/>
    </source>
</evidence>
<evidence type="ECO:0000256" key="1">
    <source>
        <dbReference type="SAM" id="MobiDB-lite"/>
    </source>
</evidence>
<feature type="region of interest" description="Disordered" evidence="1">
    <location>
        <begin position="106"/>
        <end position="150"/>
    </location>
</feature>
<evidence type="ECO:0000313" key="3">
    <source>
        <dbReference type="Proteomes" id="UP000693981"/>
    </source>
</evidence>
<dbReference type="EMBL" id="JAGDFL010000049">
    <property type="protein sequence ID" value="KAG7399608.1"/>
    <property type="molecule type" value="Genomic_DNA"/>
</dbReference>
<reference evidence="2" key="1">
    <citation type="submission" date="2021-02" db="EMBL/GenBank/DDBJ databases">
        <authorList>
            <person name="Palmer J.M."/>
        </authorList>
    </citation>
    <scope>NUCLEOTIDE SEQUENCE</scope>
    <source>
        <strain evidence="2">SCRP23</strain>
    </source>
</reference>
<dbReference type="Proteomes" id="UP000693981">
    <property type="component" value="Unassembled WGS sequence"/>
</dbReference>
<dbReference type="AlphaFoldDB" id="A0A8T1X5F1"/>
<dbReference type="GO" id="GO:0000993">
    <property type="term" value="F:RNA polymerase II complex binding"/>
    <property type="evidence" value="ECO:0007669"/>
    <property type="project" value="TreeGrafter"/>
</dbReference>
<organism evidence="2 3">
    <name type="scientific">Phytophthora boehmeriae</name>
    <dbReference type="NCBI Taxonomy" id="109152"/>
    <lineage>
        <taxon>Eukaryota</taxon>
        <taxon>Sar</taxon>
        <taxon>Stramenopiles</taxon>
        <taxon>Oomycota</taxon>
        <taxon>Peronosporomycetes</taxon>
        <taxon>Peronosporales</taxon>
        <taxon>Peronosporaceae</taxon>
        <taxon>Phytophthora</taxon>
    </lineage>
</organism>
<name>A0A8T1X5F1_9STRA</name>
<gene>
    <name evidence="2" type="ORF">PHYBOEH_008396</name>
</gene>